<dbReference type="SMART" id="SM01332">
    <property type="entry name" value="Cyclin_C"/>
    <property type="match status" value="1"/>
</dbReference>
<dbReference type="GO" id="GO:0000307">
    <property type="term" value="C:cyclin-dependent protein kinase holoenzyme complex"/>
    <property type="evidence" value="ECO:0000318"/>
    <property type="project" value="GO_Central"/>
</dbReference>
<gene>
    <name evidence="10" type="primary">LOC100828838</name>
    <name evidence="9" type="ORF">BRADI_4g32556v3</name>
</gene>
<dbReference type="InterPro" id="IPR036915">
    <property type="entry name" value="Cyclin-like_sf"/>
</dbReference>
<protein>
    <submittedName>
        <fullName evidence="9 10">Uncharacterized protein</fullName>
    </submittedName>
</protein>
<dbReference type="PANTHER" id="PTHR10177">
    <property type="entry name" value="CYCLINS"/>
    <property type="match status" value="1"/>
</dbReference>
<dbReference type="EMBL" id="CM000883">
    <property type="protein sequence ID" value="KQJ90574.1"/>
    <property type="molecule type" value="Genomic_DNA"/>
</dbReference>
<dbReference type="GO" id="GO:0051301">
    <property type="term" value="P:cell division"/>
    <property type="evidence" value="ECO:0007669"/>
    <property type="project" value="UniProtKB-KW"/>
</dbReference>
<dbReference type="FunFam" id="1.10.472.10:FF:000040">
    <property type="entry name" value="D6-type cyclin"/>
    <property type="match status" value="1"/>
</dbReference>
<keyword evidence="2" id="KW-0132">Cell division</keyword>
<dbReference type="CDD" id="cd20543">
    <property type="entry name" value="CYCLIN_AtCycD-like_rpt1"/>
    <property type="match status" value="1"/>
</dbReference>
<evidence type="ECO:0000256" key="1">
    <source>
        <dbReference type="ARBA" id="ARBA00009065"/>
    </source>
</evidence>
<reference evidence="9" key="2">
    <citation type="submission" date="2017-06" db="EMBL/GenBank/DDBJ databases">
        <title>WGS assembly of Brachypodium distachyon.</title>
        <authorList>
            <consortium name="The International Brachypodium Initiative"/>
            <person name="Lucas S."/>
            <person name="Harmon-Smith M."/>
            <person name="Lail K."/>
            <person name="Tice H."/>
            <person name="Grimwood J."/>
            <person name="Bruce D."/>
            <person name="Barry K."/>
            <person name="Shu S."/>
            <person name="Lindquist E."/>
            <person name="Wang M."/>
            <person name="Pitluck S."/>
            <person name="Vogel J.P."/>
            <person name="Garvin D.F."/>
            <person name="Mockler T.C."/>
            <person name="Schmutz J."/>
            <person name="Rokhsar D."/>
            <person name="Bevan M.W."/>
        </authorList>
    </citation>
    <scope>NUCLEOTIDE SEQUENCE</scope>
    <source>
        <strain evidence="9">Bd21</strain>
    </source>
</reference>
<evidence type="ECO:0000256" key="4">
    <source>
        <dbReference type="ARBA" id="ARBA00023306"/>
    </source>
</evidence>
<evidence type="ECO:0000259" key="7">
    <source>
        <dbReference type="SMART" id="SM00385"/>
    </source>
</evidence>
<dbReference type="Proteomes" id="UP000008810">
    <property type="component" value="Chromosome 4"/>
</dbReference>
<dbReference type="RefSeq" id="XP_003578259.1">
    <property type="nucleotide sequence ID" value="XM_003578211.4"/>
</dbReference>
<dbReference type="KEGG" id="bdi:100828838"/>
<keyword evidence="4" id="KW-0131">Cell cycle</keyword>
<dbReference type="SUPFAM" id="SSF47954">
    <property type="entry name" value="Cyclin-like"/>
    <property type="match status" value="2"/>
</dbReference>
<dbReference type="InterPro" id="IPR013763">
    <property type="entry name" value="Cyclin-like_dom"/>
</dbReference>
<dbReference type="PROSITE" id="PS00292">
    <property type="entry name" value="CYCLINS"/>
    <property type="match status" value="1"/>
</dbReference>
<evidence type="ECO:0000313" key="9">
    <source>
        <dbReference type="EMBL" id="KQJ90574.1"/>
    </source>
</evidence>
<evidence type="ECO:0000256" key="6">
    <source>
        <dbReference type="SAM" id="MobiDB-lite"/>
    </source>
</evidence>
<feature type="compositionally biased region" description="Low complexity" evidence="6">
    <location>
        <begin position="318"/>
        <end position="336"/>
    </location>
</feature>
<dbReference type="InterPro" id="IPR004367">
    <property type="entry name" value="Cyclin_C-dom"/>
</dbReference>
<reference evidence="10" key="3">
    <citation type="submission" date="2018-08" db="UniProtKB">
        <authorList>
            <consortium name="EnsemblPlants"/>
        </authorList>
    </citation>
    <scope>IDENTIFICATION</scope>
    <source>
        <strain evidence="10">cv. Bd21</strain>
    </source>
</reference>
<dbReference type="eggNOG" id="KOG0656">
    <property type="taxonomic scope" value="Eukaryota"/>
</dbReference>
<dbReference type="InterPro" id="IPR048258">
    <property type="entry name" value="Cyclins_cyclin-box"/>
</dbReference>
<evidence type="ECO:0000256" key="5">
    <source>
        <dbReference type="RuleBase" id="RU000383"/>
    </source>
</evidence>
<feature type="region of interest" description="Disordered" evidence="6">
    <location>
        <begin position="318"/>
        <end position="346"/>
    </location>
</feature>
<evidence type="ECO:0000313" key="11">
    <source>
        <dbReference type="Proteomes" id="UP000008810"/>
    </source>
</evidence>
<dbReference type="CDD" id="cd20544">
    <property type="entry name" value="CYCLIN_AtCycD-like_rpt2"/>
    <property type="match status" value="1"/>
</dbReference>
<keyword evidence="11" id="KW-1185">Reference proteome</keyword>
<dbReference type="GO" id="GO:0016538">
    <property type="term" value="F:cyclin-dependent protein serine/threonine kinase regulator activity"/>
    <property type="evidence" value="ECO:0000318"/>
    <property type="project" value="GO_Central"/>
</dbReference>
<dbReference type="EnsemblPlants" id="KQJ90574">
    <property type="protein sequence ID" value="KQJ90574"/>
    <property type="gene ID" value="BRADI_4g32556v3"/>
</dbReference>
<proteinExistence type="inferred from homology"/>
<dbReference type="GO" id="GO:0000082">
    <property type="term" value="P:G1/S transition of mitotic cell cycle"/>
    <property type="evidence" value="ECO:0000318"/>
    <property type="project" value="GO_Central"/>
</dbReference>
<dbReference type="AlphaFoldDB" id="I1IQV8"/>
<dbReference type="FunCoup" id="I1IQV8">
    <property type="interactions" value="227"/>
</dbReference>
<evidence type="ECO:0000259" key="8">
    <source>
        <dbReference type="SMART" id="SM01332"/>
    </source>
</evidence>
<dbReference type="OrthoDB" id="5590282at2759"/>
<sequence>MAPSYEMAASILLCAEDSSSILGFGEEEEAAAVKAASWSPYSGDVFAADLPLPSEECVARWVETEAEHMPREDYAQRLRAGGVDLLVRTDAIDWIWKVHTYYSFGPVTACLALNYLDRFLSLYQLPEGKTWMTQLLAVACLSVAAKMEETSVPQSLDLQVGDAQYVFEAMTIQRMELLVLSTLKWRMQAVTPFSYIDYFLHELNGGNAPSRSAVRRSAELILRISRGTDCLEFRPSEIAAAAAATVAGEDCTVDIDMARCCTYVDKERVLRCHEAIQAMDLMPVAPKTARRGRASSVSSAPRSPTGVLDAACLSCRSDGTTTAASSPASSAFDSSPVCSKRRKISR</sequence>
<dbReference type="GO" id="GO:0005634">
    <property type="term" value="C:nucleus"/>
    <property type="evidence" value="ECO:0000318"/>
    <property type="project" value="GO_Central"/>
</dbReference>
<feature type="domain" description="Cyclin-like" evidence="7">
    <location>
        <begin position="93"/>
        <end position="181"/>
    </location>
</feature>
<evidence type="ECO:0000313" key="10">
    <source>
        <dbReference type="EnsemblPlants" id="KQJ90574"/>
    </source>
</evidence>
<dbReference type="Pfam" id="PF00134">
    <property type="entry name" value="Cyclin_N"/>
    <property type="match status" value="1"/>
</dbReference>
<dbReference type="SMART" id="SM00385">
    <property type="entry name" value="CYCLIN"/>
    <property type="match status" value="1"/>
</dbReference>
<comment type="similarity">
    <text evidence="1">Belongs to the cyclin family. Cyclin D subfamily.</text>
</comment>
<keyword evidence="3 5" id="KW-0195">Cyclin</keyword>
<dbReference type="Pfam" id="PF02984">
    <property type="entry name" value="Cyclin_C"/>
    <property type="match status" value="1"/>
</dbReference>
<evidence type="ECO:0000256" key="2">
    <source>
        <dbReference type="ARBA" id="ARBA00022618"/>
    </source>
</evidence>
<dbReference type="GeneID" id="100828838"/>
<dbReference type="FunFam" id="1.10.472.10:FF:000034">
    <property type="entry name" value="D2/4-type cyclin"/>
    <property type="match status" value="1"/>
</dbReference>
<evidence type="ECO:0000256" key="3">
    <source>
        <dbReference type="ARBA" id="ARBA00023127"/>
    </source>
</evidence>
<dbReference type="OMA" id="RACHQLF"/>
<organism evidence="9">
    <name type="scientific">Brachypodium distachyon</name>
    <name type="common">Purple false brome</name>
    <name type="synonym">Trachynia distachya</name>
    <dbReference type="NCBI Taxonomy" id="15368"/>
    <lineage>
        <taxon>Eukaryota</taxon>
        <taxon>Viridiplantae</taxon>
        <taxon>Streptophyta</taxon>
        <taxon>Embryophyta</taxon>
        <taxon>Tracheophyta</taxon>
        <taxon>Spermatophyta</taxon>
        <taxon>Magnoliopsida</taxon>
        <taxon>Liliopsida</taxon>
        <taxon>Poales</taxon>
        <taxon>Poaceae</taxon>
        <taxon>BOP clade</taxon>
        <taxon>Pooideae</taxon>
        <taxon>Stipodae</taxon>
        <taxon>Brachypodieae</taxon>
        <taxon>Brachypodium</taxon>
    </lineage>
</organism>
<accession>I1IQV8</accession>
<reference evidence="9 10" key="1">
    <citation type="journal article" date="2010" name="Nature">
        <title>Genome sequencing and analysis of the model grass Brachypodium distachyon.</title>
        <authorList>
            <consortium name="International Brachypodium Initiative"/>
        </authorList>
    </citation>
    <scope>NUCLEOTIDE SEQUENCE [LARGE SCALE GENOMIC DNA]</scope>
    <source>
        <strain evidence="9 10">Bd21</strain>
    </source>
</reference>
<name>I1IQV8_BRADI</name>
<feature type="domain" description="Cyclin C-terminal" evidence="8">
    <location>
        <begin position="190"/>
        <end position="316"/>
    </location>
</feature>
<dbReference type="STRING" id="15368.I1IQV8"/>
<dbReference type="InterPro" id="IPR006671">
    <property type="entry name" value="Cyclin_N"/>
</dbReference>
<dbReference type="Gene3D" id="1.10.472.10">
    <property type="entry name" value="Cyclin-like"/>
    <property type="match status" value="2"/>
</dbReference>
<dbReference type="GO" id="GO:0005737">
    <property type="term" value="C:cytoplasm"/>
    <property type="evidence" value="ECO:0000318"/>
    <property type="project" value="GO_Central"/>
</dbReference>
<dbReference type="InterPro" id="IPR039361">
    <property type="entry name" value="Cyclin"/>
</dbReference>
<dbReference type="Gramene" id="KQJ90574">
    <property type="protein sequence ID" value="KQJ90574"/>
    <property type="gene ID" value="BRADI_4g32556v3"/>
</dbReference>
<dbReference type="HOGENOM" id="CLU_048040_1_1_1"/>